<accession>A0A5P1FRZ1</accession>
<keyword evidence="3" id="KW-1185">Reference proteome</keyword>
<sequence length="212" mass="23639">MLTVPHSFEKHSPYFKVSKESPYFKHTLIAQFAIVQDPNSKHLGTTVWDASMVFVKYLIFLLGAVAKLGATLVTYPLLVVKDDEEEGEEEGLSKCIGKELKKLLQCHSHCPTHINVAVFEERMQAVSMAKPIVKVKIIVSKFVETDAMHFKSVVQSLTGKDSVVAEVEADERPREEEIDGYMGGGWLSDVVKGSVVVEIPPSLEDLYDLWAC</sequence>
<dbReference type="AlphaFoldDB" id="A0A5P1FRZ1"/>
<evidence type="ECO:0000313" key="2">
    <source>
        <dbReference type="EMBL" id="ONK81085.1"/>
    </source>
</evidence>
<evidence type="ECO:0000259" key="1">
    <source>
        <dbReference type="Pfam" id="PF05678"/>
    </source>
</evidence>
<evidence type="ECO:0000313" key="3">
    <source>
        <dbReference type="Proteomes" id="UP000243459"/>
    </source>
</evidence>
<dbReference type="Gramene" id="ONK81085">
    <property type="protein sequence ID" value="ONK81085"/>
    <property type="gene ID" value="A4U43_C01F25120"/>
</dbReference>
<protein>
    <recommendedName>
        <fullName evidence="1">VQ domain-containing protein</fullName>
    </recommendedName>
</protein>
<dbReference type="PANTHER" id="PTHR34777:SF1">
    <property type="entry name" value="VQ MOTIF-CONTAINING PROTEIN 10"/>
    <property type="match status" value="1"/>
</dbReference>
<dbReference type="EMBL" id="CM007381">
    <property type="protein sequence ID" value="ONK81085.1"/>
    <property type="molecule type" value="Genomic_DNA"/>
</dbReference>
<dbReference type="InterPro" id="IPR039608">
    <property type="entry name" value="VQ_1/10"/>
</dbReference>
<proteinExistence type="predicted"/>
<gene>
    <name evidence="2" type="ORF">A4U43_C01F25120</name>
</gene>
<dbReference type="Pfam" id="PF05678">
    <property type="entry name" value="VQ"/>
    <property type="match status" value="1"/>
</dbReference>
<organism evidence="2 3">
    <name type="scientific">Asparagus officinalis</name>
    <name type="common">Garden asparagus</name>
    <dbReference type="NCBI Taxonomy" id="4686"/>
    <lineage>
        <taxon>Eukaryota</taxon>
        <taxon>Viridiplantae</taxon>
        <taxon>Streptophyta</taxon>
        <taxon>Embryophyta</taxon>
        <taxon>Tracheophyta</taxon>
        <taxon>Spermatophyta</taxon>
        <taxon>Magnoliopsida</taxon>
        <taxon>Liliopsida</taxon>
        <taxon>Asparagales</taxon>
        <taxon>Asparagaceae</taxon>
        <taxon>Asparagoideae</taxon>
        <taxon>Asparagus</taxon>
    </lineage>
</organism>
<name>A0A5P1FRZ1_ASPOF</name>
<dbReference type="PANTHER" id="PTHR34777">
    <property type="entry name" value="VQ MOTIF-CONTAINING PROTEIN 10"/>
    <property type="match status" value="1"/>
</dbReference>
<feature type="domain" description="VQ" evidence="1">
    <location>
        <begin position="141"/>
        <end position="162"/>
    </location>
</feature>
<dbReference type="Proteomes" id="UP000243459">
    <property type="component" value="Chromosome 1"/>
</dbReference>
<reference evidence="3" key="1">
    <citation type="journal article" date="2017" name="Nat. Commun.">
        <title>The asparagus genome sheds light on the origin and evolution of a young Y chromosome.</title>
        <authorList>
            <person name="Harkess A."/>
            <person name="Zhou J."/>
            <person name="Xu C."/>
            <person name="Bowers J.E."/>
            <person name="Van der Hulst R."/>
            <person name="Ayyampalayam S."/>
            <person name="Mercati F."/>
            <person name="Riccardi P."/>
            <person name="McKain M.R."/>
            <person name="Kakrana A."/>
            <person name="Tang H."/>
            <person name="Ray J."/>
            <person name="Groenendijk J."/>
            <person name="Arikit S."/>
            <person name="Mathioni S.M."/>
            <person name="Nakano M."/>
            <person name="Shan H."/>
            <person name="Telgmann-Rauber A."/>
            <person name="Kanno A."/>
            <person name="Yue Z."/>
            <person name="Chen H."/>
            <person name="Li W."/>
            <person name="Chen Y."/>
            <person name="Xu X."/>
            <person name="Zhang Y."/>
            <person name="Luo S."/>
            <person name="Chen H."/>
            <person name="Gao J."/>
            <person name="Mao Z."/>
            <person name="Pires J.C."/>
            <person name="Luo M."/>
            <person name="Kudrna D."/>
            <person name="Wing R.A."/>
            <person name="Meyers B.C."/>
            <person name="Yi K."/>
            <person name="Kong H."/>
            <person name="Lavrijsen P."/>
            <person name="Sunseri F."/>
            <person name="Falavigna A."/>
            <person name="Ye Y."/>
            <person name="Leebens-Mack J.H."/>
            <person name="Chen G."/>
        </authorList>
    </citation>
    <scope>NUCLEOTIDE SEQUENCE [LARGE SCALE GENOMIC DNA]</scope>
    <source>
        <strain evidence="3">cv. DH0086</strain>
    </source>
</reference>
<dbReference type="InterPro" id="IPR008889">
    <property type="entry name" value="VQ"/>
</dbReference>